<dbReference type="PANTHER" id="PTHR46567:SF1">
    <property type="entry name" value="MEDIATOR OF RNA POLYMERASE II TRANSCRIPTION SUBUNIT 12"/>
    <property type="match status" value="1"/>
</dbReference>
<dbReference type="InParanoid" id="A0A0C3J629"/>
<dbReference type="InterPro" id="IPR019035">
    <property type="entry name" value="Mediator_Med12"/>
</dbReference>
<comment type="subcellular location">
    <subcellularLocation>
        <location evidence="1">Nucleus</location>
    </subcellularLocation>
</comment>
<evidence type="ECO:0000256" key="1">
    <source>
        <dbReference type="ARBA" id="ARBA00004123"/>
    </source>
</evidence>
<evidence type="ECO:0000313" key="11">
    <source>
        <dbReference type="Proteomes" id="UP000054217"/>
    </source>
</evidence>
<evidence type="ECO:0000256" key="5">
    <source>
        <dbReference type="ARBA" id="ARBA00023163"/>
    </source>
</evidence>
<dbReference type="HOGENOM" id="CLU_1372704_0_0_1"/>
<dbReference type="SMART" id="SM01281">
    <property type="entry name" value="Med12"/>
    <property type="match status" value="1"/>
</dbReference>
<dbReference type="STRING" id="870435.A0A0C3J629"/>
<keyword evidence="6" id="KW-0539">Nucleus</keyword>
<evidence type="ECO:0000256" key="3">
    <source>
        <dbReference type="ARBA" id="ARBA00019622"/>
    </source>
</evidence>
<reference evidence="11" key="2">
    <citation type="submission" date="2015-01" db="EMBL/GenBank/DDBJ databases">
        <title>Evolutionary Origins and Diversification of the Mycorrhizal Mutualists.</title>
        <authorList>
            <consortium name="DOE Joint Genome Institute"/>
            <consortium name="Mycorrhizal Genomics Consortium"/>
            <person name="Kohler A."/>
            <person name="Kuo A."/>
            <person name="Nagy L.G."/>
            <person name="Floudas D."/>
            <person name="Copeland A."/>
            <person name="Barry K.W."/>
            <person name="Cichocki N."/>
            <person name="Veneault-Fourrey C."/>
            <person name="LaButti K."/>
            <person name="Lindquist E.A."/>
            <person name="Lipzen A."/>
            <person name="Lundell T."/>
            <person name="Morin E."/>
            <person name="Murat C."/>
            <person name="Riley R."/>
            <person name="Ohm R."/>
            <person name="Sun H."/>
            <person name="Tunlid A."/>
            <person name="Henrissat B."/>
            <person name="Grigoriev I.V."/>
            <person name="Hibbett D.S."/>
            <person name="Martin F."/>
        </authorList>
    </citation>
    <scope>NUCLEOTIDE SEQUENCE [LARGE SCALE GENOMIC DNA]</scope>
    <source>
        <strain evidence="11">Marx 270</strain>
    </source>
</reference>
<sequence length="199" mass="21978">MTKSNAKRDKDGQNDPLPIYECHPPAWVPSTHRVADVGYPGFDPPHPGQEDVLSAAKINDGFSQAPYVQSEHSGAVEARFPQESKRGQLFDGDSISVLETIMHEVFSRRAPHAPVVPASTFKIPSRVTLNDTRRQSWFADLANPDVPLHKLGKSVPHGAKGHDLLDLLQSNNVAIPRAVWFLRVFGRPPKQTELQPDAV</sequence>
<evidence type="ECO:0000256" key="7">
    <source>
        <dbReference type="ARBA" id="ARBA00032010"/>
    </source>
</evidence>
<dbReference type="GO" id="GO:0006357">
    <property type="term" value="P:regulation of transcription by RNA polymerase II"/>
    <property type="evidence" value="ECO:0007669"/>
    <property type="project" value="InterPro"/>
</dbReference>
<evidence type="ECO:0000256" key="6">
    <source>
        <dbReference type="ARBA" id="ARBA00023242"/>
    </source>
</evidence>
<proteinExistence type="inferred from homology"/>
<feature type="compositionally biased region" description="Basic and acidic residues" evidence="8">
    <location>
        <begin position="1"/>
        <end position="13"/>
    </location>
</feature>
<evidence type="ECO:0000256" key="2">
    <source>
        <dbReference type="ARBA" id="ARBA00010289"/>
    </source>
</evidence>
<keyword evidence="5" id="KW-0804">Transcription</keyword>
<comment type="similarity">
    <text evidence="2">Belongs to the Mediator complex subunit 12 family.</text>
</comment>
<keyword evidence="4" id="KW-0805">Transcription regulation</keyword>
<dbReference type="EMBL" id="KN831971">
    <property type="protein sequence ID" value="KIO04523.1"/>
    <property type="molecule type" value="Genomic_DNA"/>
</dbReference>
<evidence type="ECO:0000256" key="4">
    <source>
        <dbReference type="ARBA" id="ARBA00023015"/>
    </source>
</evidence>
<evidence type="ECO:0000313" key="10">
    <source>
        <dbReference type="EMBL" id="KIO04523.1"/>
    </source>
</evidence>
<dbReference type="GO" id="GO:0016592">
    <property type="term" value="C:mediator complex"/>
    <property type="evidence" value="ECO:0007669"/>
    <property type="project" value="InterPro"/>
</dbReference>
<evidence type="ECO:0000259" key="9">
    <source>
        <dbReference type="SMART" id="SM01281"/>
    </source>
</evidence>
<accession>A0A0C3J629</accession>
<dbReference type="Proteomes" id="UP000054217">
    <property type="component" value="Unassembled WGS sequence"/>
</dbReference>
<name>A0A0C3J629_PISTI</name>
<keyword evidence="11" id="KW-1185">Reference proteome</keyword>
<dbReference type="GO" id="GO:0003712">
    <property type="term" value="F:transcription coregulator activity"/>
    <property type="evidence" value="ECO:0007669"/>
    <property type="project" value="InterPro"/>
</dbReference>
<dbReference type="PANTHER" id="PTHR46567">
    <property type="entry name" value="MEDIATOR OF RNA POLYMERASE II TRANSCRIPTION SUBUNIT 12"/>
    <property type="match status" value="1"/>
</dbReference>
<reference evidence="10 11" key="1">
    <citation type="submission" date="2014-04" db="EMBL/GenBank/DDBJ databases">
        <authorList>
            <consortium name="DOE Joint Genome Institute"/>
            <person name="Kuo A."/>
            <person name="Kohler A."/>
            <person name="Costa M.D."/>
            <person name="Nagy L.G."/>
            <person name="Floudas D."/>
            <person name="Copeland A."/>
            <person name="Barry K.W."/>
            <person name="Cichocki N."/>
            <person name="Veneault-Fourrey C."/>
            <person name="LaButti K."/>
            <person name="Lindquist E.A."/>
            <person name="Lipzen A."/>
            <person name="Lundell T."/>
            <person name="Morin E."/>
            <person name="Murat C."/>
            <person name="Sun H."/>
            <person name="Tunlid A."/>
            <person name="Henrissat B."/>
            <person name="Grigoriev I.V."/>
            <person name="Hibbett D.S."/>
            <person name="Martin F."/>
            <person name="Nordberg H.P."/>
            <person name="Cantor M.N."/>
            <person name="Hua S.X."/>
        </authorList>
    </citation>
    <scope>NUCLEOTIDE SEQUENCE [LARGE SCALE GENOMIC DNA]</scope>
    <source>
        <strain evidence="10 11">Marx 270</strain>
    </source>
</reference>
<feature type="domain" description="Mediator complex subunit Med12" evidence="9">
    <location>
        <begin position="120"/>
        <end position="183"/>
    </location>
</feature>
<evidence type="ECO:0000256" key="8">
    <source>
        <dbReference type="SAM" id="MobiDB-lite"/>
    </source>
</evidence>
<protein>
    <recommendedName>
        <fullName evidence="3">Mediator of RNA polymerase II transcription subunit 12</fullName>
    </recommendedName>
    <alternativeName>
        <fullName evidence="7">Mediator complex subunit 12</fullName>
    </alternativeName>
</protein>
<gene>
    <name evidence="10" type="ORF">M404DRAFT_553930</name>
</gene>
<dbReference type="AlphaFoldDB" id="A0A0C3J629"/>
<feature type="region of interest" description="Disordered" evidence="8">
    <location>
        <begin position="1"/>
        <end position="22"/>
    </location>
</feature>
<organism evidence="10 11">
    <name type="scientific">Pisolithus tinctorius Marx 270</name>
    <dbReference type="NCBI Taxonomy" id="870435"/>
    <lineage>
        <taxon>Eukaryota</taxon>
        <taxon>Fungi</taxon>
        <taxon>Dikarya</taxon>
        <taxon>Basidiomycota</taxon>
        <taxon>Agaricomycotina</taxon>
        <taxon>Agaricomycetes</taxon>
        <taxon>Agaricomycetidae</taxon>
        <taxon>Boletales</taxon>
        <taxon>Sclerodermatineae</taxon>
        <taxon>Pisolithaceae</taxon>
        <taxon>Pisolithus</taxon>
    </lineage>
</organism>
<dbReference type="OrthoDB" id="20828at2759"/>
<dbReference type="Pfam" id="PF09497">
    <property type="entry name" value="Med12"/>
    <property type="match status" value="1"/>
</dbReference>